<evidence type="ECO:0000313" key="2">
    <source>
        <dbReference type="EMBL" id="EDH2826500.1"/>
    </source>
</evidence>
<reference evidence="2" key="1">
    <citation type="submission" date="2019-10" db="EMBL/GenBank/DDBJ databases">
        <authorList>
            <consortium name="PulseNet: The National Subtyping Network for Foodborne Disease Surveillance"/>
            <person name="Tarr C.L."/>
            <person name="Trees E."/>
            <person name="Katz L.S."/>
            <person name="Carleton-Romer H.A."/>
            <person name="Stroika S."/>
            <person name="Kucerova Z."/>
            <person name="Roache K.F."/>
            <person name="Sabol A.L."/>
            <person name="Besser J."/>
            <person name="Gerner-Smidt P."/>
        </authorList>
    </citation>
    <scope>NUCLEOTIDE SEQUENCE</scope>
    <source>
        <strain evidence="2">PNUSAS107973</strain>
    </source>
</reference>
<protein>
    <submittedName>
        <fullName evidence="2">Uncharacterized protein</fullName>
    </submittedName>
</protein>
<feature type="signal peptide" evidence="1">
    <location>
        <begin position="1"/>
        <end position="20"/>
    </location>
</feature>
<name>A0A633LDW8_SALER</name>
<sequence>MKKVLITLFLMATTATTAHATSSEYLNANELKATHPTLKSSAPVTISSGVQNINTVQVPLTGTDASAQVDVSQRKRSDQWTYISSISVTDGTSAVPENMSSYAAYVCVQPQESLTGIDTGSAVSGKNENAGYSIGTAWQTAAVEPGNNSAAGEFCVARNKGDKTQVNSYLLTTLMAPGKYMTNFHVYGLYN</sequence>
<accession>A0A633LDW8</accession>
<gene>
    <name evidence="2" type="ORF">GC738_22535</name>
</gene>
<organism evidence="2">
    <name type="scientific">Salmonella enterica</name>
    <name type="common">Salmonella choleraesuis</name>
    <dbReference type="NCBI Taxonomy" id="28901"/>
    <lineage>
        <taxon>Bacteria</taxon>
        <taxon>Pseudomonadati</taxon>
        <taxon>Pseudomonadota</taxon>
        <taxon>Gammaproteobacteria</taxon>
        <taxon>Enterobacterales</taxon>
        <taxon>Enterobacteriaceae</taxon>
        <taxon>Salmonella</taxon>
    </lineage>
</organism>
<dbReference type="AlphaFoldDB" id="A0A633LDW8"/>
<keyword evidence="1" id="KW-0732">Signal</keyword>
<evidence type="ECO:0000256" key="1">
    <source>
        <dbReference type="SAM" id="SignalP"/>
    </source>
</evidence>
<dbReference type="EMBL" id="AAMHAO010000009">
    <property type="protein sequence ID" value="EDH2826500.1"/>
    <property type="molecule type" value="Genomic_DNA"/>
</dbReference>
<proteinExistence type="predicted"/>
<feature type="chain" id="PRO_5026329587" evidence="1">
    <location>
        <begin position="21"/>
        <end position="191"/>
    </location>
</feature>
<comment type="caution">
    <text evidence="2">The sequence shown here is derived from an EMBL/GenBank/DDBJ whole genome shotgun (WGS) entry which is preliminary data.</text>
</comment>